<dbReference type="FunFam" id="4.10.1040.10:FF:000001">
    <property type="entry name" value="doublesex- and mab-3-related transcription factor 1"/>
    <property type="match status" value="2"/>
</dbReference>
<dbReference type="InterPro" id="IPR001275">
    <property type="entry name" value="DM_DNA-bd"/>
</dbReference>
<evidence type="ECO:0000256" key="1">
    <source>
        <dbReference type="ARBA" id="ARBA00006834"/>
    </source>
</evidence>
<evidence type="ECO:0000256" key="6">
    <source>
        <dbReference type="ARBA" id="ARBA00023163"/>
    </source>
</evidence>
<evidence type="ECO:0000313" key="12">
    <source>
        <dbReference type="Proteomes" id="UP000322234"/>
    </source>
</evidence>
<keyword evidence="4" id="KW-0805">Transcription regulation</keyword>
<gene>
    <name evidence="11" type="ORF">E5288_WYG000583</name>
</gene>
<dbReference type="Pfam" id="PF12374">
    <property type="entry name" value="Dmrt1"/>
    <property type="match status" value="1"/>
</dbReference>
<dbReference type="Pfam" id="PF00751">
    <property type="entry name" value="DM"/>
    <property type="match status" value="2"/>
</dbReference>
<sequence length="768" mass="82862">MPNDDAYSKPSAPSEAPQTPGAPPQGKAGGGGGGGGSDSGASGTGAVSGKKSPRLPKCARCRNHGYASPLKGHKRFCMWRDCQCKKCNLIAERQRVMAAQVALRRQQAQEEELGISHPIPLPSTAELMVKRENSSGNPCLMIESSSSSQPPPASTPSTAAPEGRMVIQDIPAVTSRGHVENTPDLVSDSTYYSSFYQPSLFPYYNNLYNYPQYPMALAADSSSGDVGNPLGGSPVKNSLRSLPAPYVPGQTGNQWQMKNSENRHAVSSQYRMHSYYPPPSYLGQSMSQIFTFEDSASYSEAKASVFSPPSSQDSGLVSLPSSSPIGNESTKAVLDCESASEPSNFAVAPIIEEDDLPAVSGARGMNGYGSPYLYMGGPVSQPPRAPLQRTPKCARCRNHGVLSWLKGHKRYCRFKDCTCEKCILIIERQRVMAAQERIQPAVLCFSDLTEERLGDGSTADNAETFSDKDTDQRSSPDVAKSKGCFTPESPEIVSVDEAGFAVQKNGASSESRPDSPKYPGEQSHLLIEGPSGTVSLPFSLKANRPPLEVLKKIFPHQKPAVLELILKGCGGDLVSAVEVLLSSRSSSSAADRTSAGEPEGLVLPSNGHLFEHTLSSYPLSSSKWSVGSAFRVPDTLRFSADSTNVVPNPLAVPLQHPFPQPPRYPLMLRNTLARNQSSPFLPNDVTLWNTMTLQQQYQLRSQYVSPFPTNSTSVFRSSPVLPARTPEDPRIAIPDDGCPMVSKQSIYTEDDYDERSDSSDSRILNSSS</sequence>
<dbReference type="InterPro" id="IPR005173">
    <property type="entry name" value="DMA"/>
</dbReference>
<dbReference type="EMBL" id="VBQZ03000001">
    <property type="protein sequence ID" value="MXQ79037.1"/>
    <property type="molecule type" value="Genomic_DNA"/>
</dbReference>
<feature type="region of interest" description="Disordered" evidence="9">
    <location>
        <begin position="304"/>
        <end position="329"/>
    </location>
</feature>
<dbReference type="GO" id="GO:0000978">
    <property type="term" value="F:RNA polymerase II cis-regulatory region sequence-specific DNA binding"/>
    <property type="evidence" value="ECO:0007669"/>
    <property type="project" value="TreeGrafter"/>
</dbReference>
<dbReference type="Proteomes" id="UP000322234">
    <property type="component" value="Unassembled WGS sequence"/>
</dbReference>
<evidence type="ECO:0000256" key="5">
    <source>
        <dbReference type="ARBA" id="ARBA00023125"/>
    </source>
</evidence>
<dbReference type="Pfam" id="PF03474">
    <property type="entry name" value="DMA"/>
    <property type="match status" value="1"/>
</dbReference>
<evidence type="ECO:0000256" key="3">
    <source>
        <dbReference type="ARBA" id="ARBA00022833"/>
    </source>
</evidence>
<evidence type="ECO:0000256" key="2">
    <source>
        <dbReference type="ARBA" id="ARBA00022723"/>
    </source>
</evidence>
<evidence type="ECO:0000256" key="4">
    <source>
        <dbReference type="ARBA" id="ARBA00023015"/>
    </source>
</evidence>
<keyword evidence="7 8" id="KW-0539">Nucleus</keyword>
<dbReference type="GO" id="GO:0007548">
    <property type="term" value="P:sex differentiation"/>
    <property type="evidence" value="ECO:0007669"/>
    <property type="project" value="TreeGrafter"/>
</dbReference>
<comment type="caution">
    <text evidence="11">The sequence shown here is derived from an EMBL/GenBank/DDBJ whole genome shotgun (WGS) entry which is preliminary data.</text>
</comment>
<reference evidence="11" key="1">
    <citation type="submission" date="2019-10" db="EMBL/GenBank/DDBJ databases">
        <title>The sequence and de novo assembly of the wild yak genome.</title>
        <authorList>
            <person name="Liu Y."/>
        </authorList>
    </citation>
    <scope>NUCLEOTIDE SEQUENCE [LARGE SCALE GENOMIC DNA]</scope>
    <source>
        <strain evidence="11">WY2019</strain>
    </source>
</reference>
<dbReference type="PROSITE" id="PS50809">
    <property type="entry name" value="DM_2"/>
    <property type="match status" value="2"/>
</dbReference>
<feature type="domain" description="DM" evidence="10">
    <location>
        <begin position="393"/>
        <end position="440"/>
    </location>
</feature>
<dbReference type="GO" id="GO:0046872">
    <property type="term" value="F:metal ion binding"/>
    <property type="evidence" value="ECO:0007669"/>
    <property type="project" value="UniProtKB-KW"/>
</dbReference>
<dbReference type="InterPro" id="IPR026607">
    <property type="entry name" value="DMRT"/>
</dbReference>
<feature type="compositionally biased region" description="Basic and acidic residues" evidence="9">
    <location>
        <begin position="465"/>
        <end position="474"/>
    </location>
</feature>
<dbReference type="GO" id="GO:0008344">
    <property type="term" value="P:adult locomotory behavior"/>
    <property type="evidence" value="ECO:0007669"/>
    <property type="project" value="UniProtKB-ARBA"/>
</dbReference>
<keyword evidence="3 8" id="KW-0862">Zinc</keyword>
<evidence type="ECO:0000256" key="7">
    <source>
        <dbReference type="ARBA" id="ARBA00023242"/>
    </source>
</evidence>
<keyword evidence="5 8" id="KW-0238">DNA-binding</keyword>
<comment type="similarity">
    <text evidence="1">Belongs to the DMRT family.</text>
</comment>
<evidence type="ECO:0000259" key="10">
    <source>
        <dbReference type="PROSITE" id="PS50809"/>
    </source>
</evidence>
<dbReference type="SMART" id="SM00301">
    <property type="entry name" value="DM"/>
    <property type="match status" value="2"/>
</dbReference>
<feature type="region of interest" description="Disordered" evidence="9">
    <location>
        <begin position="142"/>
        <end position="161"/>
    </location>
</feature>
<protein>
    <recommendedName>
        <fullName evidence="10">DM domain-containing protein</fullName>
    </recommendedName>
</protein>
<dbReference type="Gene3D" id="4.10.1040.10">
    <property type="entry name" value="DM DNA-binding domain"/>
    <property type="match status" value="2"/>
</dbReference>
<dbReference type="InterPro" id="IPR022114">
    <property type="entry name" value="DMRT1-like"/>
</dbReference>
<dbReference type="AlphaFoldDB" id="A0A6B0QPX8"/>
<feature type="compositionally biased region" description="Gly residues" evidence="9">
    <location>
        <begin position="27"/>
        <end position="38"/>
    </location>
</feature>
<dbReference type="PROSITE" id="PS40000">
    <property type="entry name" value="DM_1"/>
    <property type="match status" value="2"/>
</dbReference>
<keyword evidence="12" id="KW-1185">Reference proteome</keyword>
<accession>A0A6B0QPX8</accession>
<name>A0A6B0QPX8_9CETA</name>
<keyword evidence="6" id="KW-0804">Transcription</keyword>
<feature type="compositionally biased region" description="Low complexity" evidence="9">
    <location>
        <begin position="39"/>
        <end position="50"/>
    </location>
</feature>
<dbReference type="PANTHER" id="PTHR12322">
    <property type="entry name" value="DOUBLESEX AND MAB-3 RELATED TRANSCRIPTION FACTOR DMRT"/>
    <property type="match status" value="1"/>
</dbReference>
<dbReference type="InterPro" id="IPR036407">
    <property type="entry name" value="DM_DNA-bd_sf"/>
</dbReference>
<feature type="region of interest" description="Disordered" evidence="9">
    <location>
        <begin position="503"/>
        <end position="523"/>
    </location>
</feature>
<feature type="DNA-binding region" description="DM" evidence="8">
    <location>
        <begin position="58"/>
        <end position="105"/>
    </location>
</feature>
<evidence type="ECO:0000313" key="11">
    <source>
        <dbReference type="EMBL" id="MXQ79037.1"/>
    </source>
</evidence>
<feature type="region of interest" description="Disordered" evidence="9">
    <location>
        <begin position="453"/>
        <end position="488"/>
    </location>
</feature>
<proteinExistence type="inferred from homology"/>
<feature type="compositionally biased region" description="Polar residues" evidence="9">
    <location>
        <begin position="307"/>
        <end position="329"/>
    </location>
</feature>
<dbReference type="InterPro" id="IPR009060">
    <property type="entry name" value="UBA-like_sf"/>
</dbReference>
<keyword evidence="2 8" id="KW-0479">Metal-binding</keyword>
<dbReference type="GO" id="GO:0000981">
    <property type="term" value="F:DNA-binding transcription factor activity, RNA polymerase II-specific"/>
    <property type="evidence" value="ECO:0007669"/>
    <property type="project" value="TreeGrafter"/>
</dbReference>
<dbReference type="SUPFAM" id="SSF46934">
    <property type="entry name" value="UBA-like"/>
    <property type="match status" value="1"/>
</dbReference>
<feature type="domain" description="DM" evidence="10">
    <location>
        <begin position="58"/>
        <end position="105"/>
    </location>
</feature>
<evidence type="ECO:0000256" key="9">
    <source>
        <dbReference type="SAM" id="MobiDB-lite"/>
    </source>
</evidence>
<dbReference type="PANTHER" id="PTHR12322:SF70">
    <property type="entry name" value="DOUBLESEX- AND MAB-3-RELATED TRANSCRIPTION FACTOR 1"/>
    <property type="match status" value="1"/>
</dbReference>
<feature type="region of interest" description="Disordered" evidence="9">
    <location>
        <begin position="718"/>
        <end position="768"/>
    </location>
</feature>
<organism evidence="11 12">
    <name type="scientific">Bos mutus</name>
    <name type="common">wild yak</name>
    <dbReference type="NCBI Taxonomy" id="72004"/>
    <lineage>
        <taxon>Eukaryota</taxon>
        <taxon>Metazoa</taxon>
        <taxon>Chordata</taxon>
        <taxon>Craniata</taxon>
        <taxon>Vertebrata</taxon>
        <taxon>Euteleostomi</taxon>
        <taxon>Mammalia</taxon>
        <taxon>Eutheria</taxon>
        <taxon>Laurasiatheria</taxon>
        <taxon>Artiodactyla</taxon>
        <taxon>Ruminantia</taxon>
        <taxon>Pecora</taxon>
        <taxon>Bovidae</taxon>
        <taxon>Bovinae</taxon>
        <taxon>Bos</taxon>
    </lineage>
</organism>
<comment type="subcellular location">
    <subcellularLocation>
        <location evidence="8">Nucleus</location>
    </subcellularLocation>
</comment>
<feature type="DNA-binding region" description="DM" evidence="8">
    <location>
        <begin position="393"/>
        <end position="440"/>
    </location>
</feature>
<feature type="region of interest" description="Disordered" evidence="9">
    <location>
        <begin position="1"/>
        <end position="54"/>
    </location>
</feature>
<dbReference type="SUPFAM" id="SSF82927">
    <property type="entry name" value="Cysteine-rich DNA binding domain, (DM domain)"/>
    <property type="match status" value="2"/>
</dbReference>
<evidence type="ECO:0000256" key="8">
    <source>
        <dbReference type="PROSITE-ProRule" id="PRU00070"/>
    </source>
</evidence>
<dbReference type="GO" id="GO:0005634">
    <property type="term" value="C:nucleus"/>
    <property type="evidence" value="ECO:0007669"/>
    <property type="project" value="UniProtKB-SubCell"/>
</dbReference>